<dbReference type="EMBL" id="JAODOP010000004">
    <property type="protein sequence ID" value="MEF3834729.1"/>
    <property type="molecule type" value="Genomic_DNA"/>
</dbReference>
<sequence>MRNIDVIFKKLRNNLTPEEEIIFQEWLKSSNVNERLYKRLLQLKNEGSGAYDISELDVNAAWKAIQENVKPKQKSKVIPFYKRKVVQYAAAVLVGILATSYIFKGDLFSKPIEDSPIIVKTNIIETGTDKAVLTLGDGSVVALEKGQTFQSNNIKSTGEELVYNAANTTKEEITYNYLTIPRGGEWLIKLSDGTQVWLNSESQLKYPTSFVKGESRKVELVYGEAYFDVSPSTAHNGSKFIVHNQNQDIEVLGTEFNIKAYKDETNIYTTLVEGLVLINQEGTKQKLLPNQQSVLDKNTNTIEVANVDVYNEISWKEGIFSFDGKTLKEIMKVMSRWYDMEVVFMNKDIEDEEFVGVLRRNRDINKVLSGIKSFGTIKDYTISGKNVVLK</sequence>
<dbReference type="PANTHER" id="PTHR30273:SF2">
    <property type="entry name" value="PROTEIN FECR"/>
    <property type="match status" value="1"/>
</dbReference>
<evidence type="ECO:0000259" key="2">
    <source>
        <dbReference type="Pfam" id="PF04773"/>
    </source>
</evidence>
<name>A0ABU7XW38_9FLAO</name>
<evidence type="ECO:0000313" key="4">
    <source>
        <dbReference type="EMBL" id="MEF3834729.1"/>
    </source>
</evidence>
<dbReference type="InterPro" id="IPR006860">
    <property type="entry name" value="FecR"/>
</dbReference>
<keyword evidence="5" id="KW-1185">Reference proteome</keyword>
<organism evidence="4 5">
    <name type="scientific">Flavivirga spongiicola</name>
    <dbReference type="NCBI Taxonomy" id="421621"/>
    <lineage>
        <taxon>Bacteria</taxon>
        <taxon>Pseudomonadati</taxon>
        <taxon>Bacteroidota</taxon>
        <taxon>Flavobacteriia</taxon>
        <taxon>Flavobacteriales</taxon>
        <taxon>Flavobacteriaceae</taxon>
        <taxon>Flavivirga</taxon>
    </lineage>
</organism>
<feature type="domain" description="Protein FecR C-terminal" evidence="3">
    <location>
        <begin position="320"/>
        <end position="388"/>
    </location>
</feature>
<dbReference type="Gene3D" id="2.60.120.1440">
    <property type="match status" value="1"/>
</dbReference>
<feature type="transmembrane region" description="Helical" evidence="1">
    <location>
        <begin position="85"/>
        <end position="103"/>
    </location>
</feature>
<protein>
    <submittedName>
        <fullName evidence="4">FecR domain-containing protein</fullName>
    </submittedName>
</protein>
<keyword evidence="1" id="KW-1133">Transmembrane helix</keyword>
<dbReference type="PANTHER" id="PTHR30273">
    <property type="entry name" value="PERIPLASMIC SIGNAL SENSOR AND SIGMA FACTOR ACTIVATOR FECR-RELATED"/>
    <property type="match status" value="1"/>
</dbReference>
<keyword evidence="1" id="KW-0812">Transmembrane</keyword>
<keyword evidence="1" id="KW-0472">Membrane</keyword>
<evidence type="ECO:0000256" key="1">
    <source>
        <dbReference type="SAM" id="Phobius"/>
    </source>
</evidence>
<proteinExistence type="predicted"/>
<dbReference type="Pfam" id="PF04773">
    <property type="entry name" value="FecR"/>
    <property type="match status" value="1"/>
</dbReference>
<dbReference type="InterPro" id="IPR032508">
    <property type="entry name" value="FecR_C"/>
</dbReference>
<accession>A0ABU7XW38</accession>
<feature type="domain" description="FecR protein" evidence="2">
    <location>
        <begin position="182"/>
        <end position="276"/>
    </location>
</feature>
<reference evidence="4 5" key="1">
    <citation type="submission" date="2022-09" db="EMBL/GenBank/DDBJ databases">
        <title>Genome sequencing of Flavivirga sp. MEBiC05379.</title>
        <authorList>
            <person name="Oh H.-M."/>
            <person name="Kwon K.K."/>
            <person name="Park M.J."/>
            <person name="Yang S.-H."/>
        </authorList>
    </citation>
    <scope>NUCLEOTIDE SEQUENCE [LARGE SCALE GENOMIC DNA]</scope>
    <source>
        <strain evidence="4 5">MEBiC05379</strain>
    </source>
</reference>
<dbReference type="InterPro" id="IPR012373">
    <property type="entry name" value="Ferrdict_sens_TM"/>
</dbReference>
<comment type="caution">
    <text evidence="4">The sequence shown here is derived from an EMBL/GenBank/DDBJ whole genome shotgun (WGS) entry which is preliminary data.</text>
</comment>
<dbReference type="Proteomes" id="UP001337305">
    <property type="component" value="Unassembled WGS sequence"/>
</dbReference>
<dbReference type="RefSeq" id="WP_303307044.1">
    <property type="nucleotide sequence ID" value="NZ_JAODOP010000004.1"/>
</dbReference>
<dbReference type="Gene3D" id="3.55.50.30">
    <property type="match status" value="1"/>
</dbReference>
<evidence type="ECO:0000313" key="5">
    <source>
        <dbReference type="Proteomes" id="UP001337305"/>
    </source>
</evidence>
<dbReference type="Pfam" id="PF16344">
    <property type="entry name" value="FecR_C"/>
    <property type="match status" value="1"/>
</dbReference>
<gene>
    <name evidence="4" type="ORF">N1F79_16465</name>
</gene>
<evidence type="ECO:0000259" key="3">
    <source>
        <dbReference type="Pfam" id="PF16344"/>
    </source>
</evidence>